<evidence type="ECO:0000313" key="3">
    <source>
        <dbReference type="Proteomes" id="UP001314205"/>
    </source>
</evidence>
<comment type="caution">
    <text evidence="2">The sequence shown here is derived from an EMBL/GenBank/DDBJ whole genome shotgun (WGS) entry which is preliminary data.</text>
</comment>
<reference evidence="2 3" key="1">
    <citation type="submission" date="2023-11" db="EMBL/GenBank/DDBJ databases">
        <authorList>
            <person name="Hedman E."/>
            <person name="Englund M."/>
            <person name="Stromberg M."/>
            <person name="Nyberg Akerstrom W."/>
            <person name="Nylinder S."/>
            <person name="Jareborg N."/>
            <person name="Kallberg Y."/>
            <person name="Kronander E."/>
        </authorList>
    </citation>
    <scope>NUCLEOTIDE SEQUENCE [LARGE SCALE GENOMIC DNA]</scope>
</reference>
<evidence type="ECO:0000313" key="2">
    <source>
        <dbReference type="EMBL" id="CAK1599407.1"/>
    </source>
</evidence>
<feature type="coiled-coil region" evidence="1">
    <location>
        <begin position="88"/>
        <end position="122"/>
    </location>
</feature>
<feature type="coiled-coil region" evidence="1">
    <location>
        <begin position="8"/>
        <end position="42"/>
    </location>
</feature>
<dbReference type="EMBL" id="CAVLGL010000115">
    <property type="protein sequence ID" value="CAK1599407.1"/>
    <property type="molecule type" value="Genomic_DNA"/>
</dbReference>
<dbReference type="AlphaFoldDB" id="A0AAV1LYT8"/>
<protein>
    <submittedName>
        <fullName evidence="2">Uncharacterized protein</fullName>
    </submittedName>
</protein>
<keyword evidence="1" id="KW-0175">Coiled coil</keyword>
<accession>A0AAV1LYT8</accession>
<proteinExistence type="predicted"/>
<sequence length="534" mass="62347">MNTRNAKTRQMENQLHLALQELRASREQCELLLKERDDNEKEIISIISKNTQLKSDMVKLHRDYTDILKERDQLQRTFDEFDQCSKEYEESLRLIAALKLQLTEANEQISEFKQNIDNLHALKTQSLFEELVECKFHKTLQPSTTIDLTDDSTTSRTAERITSSRRKLKKYIKINKYIRKVQKLVKTKINIKNYTNVCKEKQELISKIKLYSIEVENMKNCYETEIECLNSEILSLQTSLQIMSNKYQSAGNEIKEHILAMDNLVKSCKYNEERFDSLLKYQTEYQRSLPGSLGTVCVNNTTSSNTSFSLPTLYDSTITKQINLKSNSYNEKNNIIVYSDDIGKNLGISLNNCLKRQQISNYCMPGASFSDIMNKILTSKFNPNSILIIFVGRRGNMNKNQLLKYIEYLNNINVVKVILFTLPYIEGWPQENKLRHNLNLMMHNLTCNNNLNLTFNCKNNNDKFHLIHINNLTKKFLTRDRYYLSKYSLRLVADTLSYYLYFNSANDLATLTPASFEQQNNFTFDLEPVPSNLN</sequence>
<gene>
    <name evidence="2" type="ORF">PARMNEM_LOCUS18286</name>
</gene>
<evidence type="ECO:0000256" key="1">
    <source>
        <dbReference type="SAM" id="Coils"/>
    </source>
</evidence>
<organism evidence="2 3">
    <name type="scientific">Parnassius mnemosyne</name>
    <name type="common">clouded apollo</name>
    <dbReference type="NCBI Taxonomy" id="213953"/>
    <lineage>
        <taxon>Eukaryota</taxon>
        <taxon>Metazoa</taxon>
        <taxon>Ecdysozoa</taxon>
        <taxon>Arthropoda</taxon>
        <taxon>Hexapoda</taxon>
        <taxon>Insecta</taxon>
        <taxon>Pterygota</taxon>
        <taxon>Neoptera</taxon>
        <taxon>Endopterygota</taxon>
        <taxon>Lepidoptera</taxon>
        <taxon>Glossata</taxon>
        <taxon>Ditrysia</taxon>
        <taxon>Papilionoidea</taxon>
        <taxon>Papilionidae</taxon>
        <taxon>Parnassiinae</taxon>
        <taxon>Parnassini</taxon>
        <taxon>Parnassius</taxon>
        <taxon>Driopa</taxon>
    </lineage>
</organism>
<keyword evidence="3" id="KW-1185">Reference proteome</keyword>
<name>A0AAV1LYT8_9NEOP</name>
<dbReference type="Proteomes" id="UP001314205">
    <property type="component" value="Unassembled WGS sequence"/>
</dbReference>